<dbReference type="InterPro" id="IPR009057">
    <property type="entry name" value="Homeodomain-like_sf"/>
</dbReference>
<evidence type="ECO:0000256" key="1">
    <source>
        <dbReference type="ARBA" id="ARBA00023015"/>
    </source>
</evidence>
<evidence type="ECO:0000313" key="5">
    <source>
        <dbReference type="EMBL" id="SFD51610.1"/>
    </source>
</evidence>
<feature type="domain" description="HTH araC/xylS-type" evidence="4">
    <location>
        <begin position="194"/>
        <end position="292"/>
    </location>
</feature>
<evidence type="ECO:0000256" key="3">
    <source>
        <dbReference type="ARBA" id="ARBA00023163"/>
    </source>
</evidence>
<name>A0A1I1T863_9RHOB</name>
<dbReference type="PROSITE" id="PS01124">
    <property type="entry name" value="HTH_ARAC_FAMILY_2"/>
    <property type="match status" value="1"/>
</dbReference>
<dbReference type="PANTHER" id="PTHR46796">
    <property type="entry name" value="HTH-TYPE TRANSCRIPTIONAL ACTIVATOR RHAS-RELATED"/>
    <property type="match status" value="1"/>
</dbReference>
<dbReference type="Pfam" id="PF12833">
    <property type="entry name" value="HTH_18"/>
    <property type="match status" value="1"/>
</dbReference>
<keyword evidence="1" id="KW-0805">Transcription regulation</keyword>
<keyword evidence="2" id="KW-0238">DNA-binding</keyword>
<accession>A0A1I1T863</accession>
<dbReference type="SUPFAM" id="SSF46689">
    <property type="entry name" value="Homeodomain-like"/>
    <property type="match status" value="2"/>
</dbReference>
<organism evidence="5 6">
    <name type="scientific">Roseivivax sediminis</name>
    <dbReference type="NCBI Taxonomy" id="936889"/>
    <lineage>
        <taxon>Bacteria</taxon>
        <taxon>Pseudomonadati</taxon>
        <taxon>Pseudomonadota</taxon>
        <taxon>Alphaproteobacteria</taxon>
        <taxon>Rhodobacterales</taxon>
        <taxon>Roseobacteraceae</taxon>
        <taxon>Roseivivax</taxon>
    </lineage>
</organism>
<dbReference type="AlphaFoldDB" id="A0A1I1T863"/>
<dbReference type="GO" id="GO:0003700">
    <property type="term" value="F:DNA-binding transcription factor activity"/>
    <property type="evidence" value="ECO:0007669"/>
    <property type="project" value="InterPro"/>
</dbReference>
<dbReference type="Gene3D" id="1.10.10.60">
    <property type="entry name" value="Homeodomain-like"/>
    <property type="match status" value="2"/>
</dbReference>
<protein>
    <submittedName>
        <fullName evidence="5">AraC family transcriptional regulator</fullName>
    </submittedName>
</protein>
<keyword evidence="3" id="KW-0804">Transcription</keyword>
<dbReference type="InterPro" id="IPR050204">
    <property type="entry name" value="AraC_XylS_family_regulators"/>
</dbReference>
<dbReference type="SMART" id="SM00342">
    <property type="entry name" value="HTH_ARAC"/>
    <property type="match status" value="1"/>
</dbReference>
<reference evidence="5 6" key="1">
    <citation type="submission" date="2016-10" db="EMBL/GenBank/DDBJ databases">
        <authorList>
            <person name="Varghese N."/>
            <person name="Submissions S."/>
        </authorList>
    </citation>
    <scope>NUCLEOTIDE SEQUENCE [LARGE SCALE GENOMIC DNA]</scope>
    <source>
        <strain evidence="6">YIM D21,KCTC 23444,ACCC 10710</strain>
    </source>
</reference>
<evidence type="ECO:0000256" key="2">
    <source>
        <dbReference type="ARBA" id="ARBA00023125"/>
    </source>
</evidence>
<dbReference type="InterPro" id="IPR018060">
    <property type="entry name" value="HTH_AraC"/>
</dbReference>
<evidence type="ECO:0000259" key="4">
    <source>
        <dbReference type="PROSITE" id="PS01124"/>
    </source>
</evidence>
<dbReference type="GO" id="GO:0043565">
    <property type="term" value="F:sequence-specific DNA binding"/>
    <property type="evidence" value="ECO:0007669"/>
    <property type="project" value="InterPro"/>
</dbReference>
<dbReference type="RefSeq" id="WP_149754194.1">
    <property type="nucleotide sequence ID" value="NZ_FOMS01000001.1"/>
</dbReference>
<proteinExistence type="predicted"/>
<dbReference type="OrthoDB" id="9783876at2"/>
<keyword evidence="6" id="KW-1185">Reference proteome</keyword>
<gene>
    <name evidence="5" type="ORF">SAMN04515678_101401</name>
</gene>
<dbReference type="EMBL" id="FOMS01000001">
    <property type="protein sequence ID" value="SFD51610.1"/>
    <property type="molecule type" value="Genomic_DNA"/>
</dbReference>
<evidence type="ECO:0000313" key="6">
    <source>
        <dbReference type="Proteomes" id="UP000325289"/>
    </source>
</evidence>
<dbReference type="Proteomes" id="UP000325289">
    <property type="component" value="Unassembled WGS sequence"/>
</dbReference>
<sequence>MTVPDRSATAQWYRQGNCGYNLRTMKSAGGMLDLLEIERPAGNMSRSGLPDLVLVQDMVGGSRVNGHLGGRRFDVLSRQGALFLGAPNFSLTSNVDIGHRMRAVTFPLSHWQAILNEAVDGQFNFDLAGVYDGTFDSPAIRSALRTLWTLCANEGPPSLFLARAAGCEILAELCRLGGAPFAPAKGGLAPRAERRCLELMRARLDEDLSLDELAAEVQLSPFHFARMFKQSLGVPPRVYFTRLRMEKACTLLEQTDLSITEIALEVGYSSNQVLARVFAKHTHVSPSDYRRAVRD</sequence>